<dbReference type="Pfam" id="PF19819">
    <property type="entry name" value="DUF6302"/>
    <property type="match status" value="1"/>
</dbReference>
<organism evidence="2 3">
    <name type="scientific">Streptomyces phaeofaciens</name>
    <dbReference type="NCBI Taxonomy" id="68254"/>
    <lineage>
        <taxon>Bacteria</taxon>
        <taxon>Bacillati</taxon>
        <taxon>Actinomycetota</taxon>
        <taxon>Actinomycetes</taxon>
        <taxon>Kitasatosporales</taxon>
        <taxon>Streptomycetaceae</taxon>
        <taxon>Streptomyces</taxon>
    </lineage>
</organism>
<gene>
    <name evidence="2" type="ORF">GCM10010226_74080</name>
</gene>
<evidence type="ECO:0000313" key="3">
    <source>
        <dbReference type="Proteomes" id="UP000646776"/>
    </source>
</evidence>
<accession>A0A918HPS0</accession>
<dbReference type="InterPro" id="IPR046269">
    <property type="entry name" value="DUF6302"/>
</dbReference>
<dbReference type="EMBL" id="BMSA01000030">
    <property type="protein sequence ID" value="GGT84646.1"/>
    <property type="molecule type" value="Genomic_DNA"/>
</dbReference>
<feature type="region of interest" description="Disordered" evidence="1">
    <location>
        <begin position="139"/>
        <end position="158"/>
    </location>
</feature>
<dbReference type="Proteomes" id="UP000646776">
    <property type="component" value="Unassembled WGS sequence"/>
</dbReference>
<reference evidence="2" key="1">
    <citation type="journal article" date="2014" name="Int. J. Syst. Evol. Microbiol.">
        <title>Complete genome sequence of Corynebacterium casei LMG S-19264T (=DSM 44701T), isolated from a smear-ripened cheese.</title>
        <authorList>
            <consortium name="US DOE Joint Genome Institute (JGI-PGF)"/>
            <person name="Walter F."/>
            <person name="Albersmeier A."/>
            <person name="Kalinowski J."/>
            <person name="Ruckert C."/>
        </authorList>
    </citation>
    <scope>NUCLEOTIDE SEQUENCE</scope>
    <source>
        <strain evidence="2">JCM 4125</strain>
    </source>
</reference>
<dbReference type="RefSeq" id="WP_229870986.1">
    <property type="nucleotide sequence ID" value="NZ_BMSA01000030.1"/>
</dbReference>
<evidence type="ECO:0000256" key="1">
    <source>
        <dbReference type="SAM" id="MobiDB-lite"/>
    </source>
</evidence>
<reference evidence="2" key="2">
    <citation type="submission" date="2020-09" db="EMBL/GenBank/DDBJ databases">
        <authorList>
            <person name="Sun Q."/>
            <person name="Ohkuma M."/>
        </authorList>
    </citation>
    <scope>NUCLEOTIDE SEQUENCE</scope>
    <source>
        <strain evidence="2">JCM 4125</strain>
    </source>
</reference>
<name>A0A918HPS0_9ACTN</name>
<keyword evidence="3" id="KW-1185">Reference proteome</keyword>
<protein>
    <submittedName>
        <fullName evidence="2">Uncharacterized protein</fullName>
    </submittedName>
</protein>
<sequence>MHNPNSARHPVVTATAIGDPQDAYDYDYYVRRLEDTWLVEKSIAVRIMRMPFLAVPVGGARRGGYYPVPCICFGLAVRDLLREHAGFPDLRLHWSQDPETSDVVEWGEKPPRLWGNDDDTTLGRFYGYSETAIAAFTRRRHPTTPSSAMPEPCSPTAP</sequence>
<proteinExistence type="predicted"/>
<comment type="caution">
    <text evidence="2">The sequence shown here is derived from an EMBL/GenBank/DDBJ whole genome shotgun (WGS) entry which is preliminary data.</text>
</comment>
<dbReference type="AlphaFoldDB" id="A0A918HPS0"/>
<evidence type="ECO:0000313" key="2">
    <source>
        <dbReference type="EMBL" id="GGT84646.1"/>
    </source>
</evidence>